<accession>D1BKC7</accession>
<dbReference type="KEGG" id="ske:Sked_04380"/>
<dbReference type="Pfam" id="PF09957">
    <property type="entry name" value="VapB_antitoxin"/>
    <property type="match status" value="1"/>
</dbReference>
<organism evidence="1 2">
    <name type="scientific">Sanguibacter keddieii (strain ATCC 51767 / DSM 10542 / NCFB 3025 / ST-74)</name>
    <dbReference type="NCBI Taxonomy" id="446469"/>
    <lineage>
        <taxon>Bacteria</taxon>
        <taxon>Bacillati</taxon>
        <taxon>Actinomycetota</taxon>
        <taxon>Actinomycetes</taxon>
        <taxon>Micrococcales</taxon>
        <taxon>Sanguibacteraceae</taxon>
        <taxon>Sanguibacter</taxon>
    </lineage>
</organism>
<gene>
    <name evidence="1" type="ordered locus">Sked_04380</name>
</gene>
<dbReference type="HOGENOM" id="CLU_2773525_0_0_11"/>
<evidence type="ECO:0008006" key="3">
    <source>
        <dbReference type="Google" id="ProtNLM"/>
    </source>
</evidence>
<name>D1BKC7_SANKS</name>
<dbReference type="Proteomes" id="UP000000322">
    <property type="component" value="Chromosome"/>
</dbReference>
<dbReference type="AlphaFoldDB" id="D1BKC7"/>
<keyword evidence="2" id="KW-1185">Reference proteome</keyword>
<evidence type="ECO:0000313" key="2">
    <source>
        <dbReference type="Proteomes" id="UP000000322"/>
    </source>
</evidence>
<evidence type="ECO:0000313" key="1">
    <source>
        <dbReference type="EMBL" id="ACZ20404.1"/>
    </source>
</evidence>
<dbReference type="EMBL" id="CP001819">
    <property type="protein sequence ID" value="ACZ20404.1"/>
    <property type="molecule type" value="Genomic_DNA"/>
</dbReference>
<protein>
    <recommendedName>
        <fullName evidence="3">DUF2191 domain-containing protein</fullName>
    </recommendedName>
</protein>
<sequence>MEMTSVDLPAGLVEQAMRVTGATTERGAITSALEQVVARAEQHRAIDAIIGMESLGDLLEPGIRLRARR</sequence>
<dbReference type="OrthoDB" id="4563074at2"/>
<dbReference type="InterPro" id="IPR019239">
    <property type="entry name" value="VapB_antitoxin"/>
</dbReference>
<dbReference type="RefSeq" id="WP_012865473.1">
    <property type="nucleotide sequence ID" value="NC_013521.1"/>
</dbReference>
<reference evidence="1 2" key="1">
    <citation type="journal article" date="2009" name="Stand. Genomic Sci.">
        <title>Complete genome sequence of Sanguibacter keddieii type strain (ST-74).</title>
        <authorList>
            <person name="Ivanova N."/>
            <person name="Sikorski J."/>
            <person name="Sims D."/>
            <person name="Brettin T."/>
            <person name="Detter J.C."/>
            <person name="Han C."/>
            <person name="Lapidus A."/>
            <person name="Copeland A."/>
            <person name="Glavina Del Rio T."/>
            <person name="Nolan M."/>
            <person name="Chen F."/>
            <person name="Lucas S."/>
            <person name="Tice H."/>
            <person name="Cheng J.F."/>
            <person name="Bruce D."/>
            <person name="Goodwin L."/>
            <person name="Pitluck S."/>
            <person name="Pati A."/>
            <person name="Mavromatis K."/>
            <person name="Chen A."/>
            <person name="Palaniappan K."/>
            <person name="D'haeseleer P."/>
            <person name="Chain P."/>
            <person name="Bristow J."/>
            <person name="Eisen J.A."/>
            <person name="Markowitz V."/>
            <person name="Hugenholtz P."/>
            <person name="Goker M."/>
            <person name="Pukall R."/>
            <person name="Klenk H.P."/>
            <person name="Kyrpides N.C."/>
        </authorList>
    </citation>
    <scope>NUCLEOTIDE SEQUENCE [LARGE SCALE GENOMIC DNA]</scope>
    <source>
        <strain evidence="2">ATCC 51767 / DSM 10542 / NCFB 3025 / ST-74</strain>
    </source>
</reference>
<proteinExistence type="predicted"/>